<dbReference type="AlphaFoldDB" id="C9S711"/>
<dbReference type="InterPro" id="IPR033121">
    <property type="entry name" value="PEPTIDASE_A1"/>
</dbReference>
<protein>
    <recommendedName>
        <fullName evidence="2">Peptidase A1 domain-containing protein</fullName>
    </recommendedName>
</protein>
<evidence type="ECO:0000313" key="4">
    <source>
        <dbReference type="Proteomes" id="UP000008698"/>
    </source>
</evidence>
<proteinExistence type="predicted"/>
<dbReference type="RefSeq" id="XP_003009048.1">
    <property type="nucleotide sequence ID" value="XM_003009002.1"/>
</dbReference>
<accession>C9S711</accession>
<organism evidence="4">
    <name type="scientific">Verticillium alfalfae (strain VaMs.102 / ATCC MYA-4576 / FGSC 10136)</name>
    <name type="common">Verticillium wilt of alfalfa</name>
    <name type="synonym">Verticillium albo-atrum</name>
    <dbReference type="NCBI Taxonomy" id="526221"/>
    <lineage>
        <taxon>Eukaryota</taxon>
        <taxon>Fungi</taxon>
        <taxon>Dikarya</taxon>
        <taxon>Ascomycota</taxon>
        <taxon>Pezizomycotina</taxon>
        <taxon>Sordariomycetes</taxon>
        <taxon>Hypocreomycetidae</taxon>
        <taxon>Glomerellales</taxon>
        <taxon>Plectosphaerellaceae</taxon>
        <taxon>Verticillium</taxon>
    </lineage>
</organism>
<dbReference type="KEGG" id="val:VDBG_00730"/>
<dbReference type="Gene3D" id="2.40.70.10">
    <property type="entry name" value="Acid Proteases"/>
    <property type="match status" value="1"/>
</dbReference>
<evidence type="ECO:0000313" key="3">
    <source>
        <dbReference type="EMBL" id="EEY14622.1"/>
    </source>
</evidence>
<evidence type="ECO:0000256" key="1">
    <source>
        <dbReference type="SAM" id="SignalP"/>
    </source>
</evidence>
<dbReference type="HOGENOM" id="CLU_1251511_0_0_1"/>
<dbReference type="eggNOG" id="ENOG502RV5I">
    <property type="taxonomic scope" value="Eukaryota"/>
</dbReference>
<dbReference type="InterPro" id="IPR021109">
    <property type="entry name" value="Peptidase_aspartic_dom_sf"/>
</dbReference>
<reference evidence="4" key="1">
    <citation type="journal article" date="2011" name="PLoS Pathog.">
        <title>Comparative genomics yields insights into niche adaptation of plant vascular wilt pathogens.</title>
        <authorList>
            <person name="Klosterman S.J."/>
            <person name="Subbarao K.V."/>
            <person name="Kang S."/>
            <person name="Veronese P."/>
            <person name="Gold S.E."/>
            <person name="Thomma B.P.H.J."/>
            <person name="Chen Z."/>
            <person name="Henrissat B."/>
            <person name="Lee Y.-H."/>
            <person name="Park J."/>
            <person name="Garcia-Pedrajas M.D."/>
            <person name="Barbara D.J."/>
            <person name="Anchieta A."/>
            <person name="de Jonge R."/>
            <person name="Santhanam P."/>
            <person name="Maruthachalam K."/>
            <person name="Atallah Z."/>
            <person name="Amyotte S.G."/>
            <person name="Paz Z."/>
            <person name="Inderbitzin P."/>
            <person name="Hayes R.J."/>
            <person name="Heiman D.I."/>
            <person name="Young S."/>
            <person name="Zeng Q."/>
            <person name="Engels R."/>
            <person name="Galagan J."/>
            <person name="Cuomo C.A."/>
            <person name="Dobinson K.F."/>
            <person name="Ma L.-J."/>
        </authorList>
    </citation>
    <scope>NUCLEOTIDE SEQUENCE [LARGE SCALE GENOMIC DNA]</scope>
    <source>
        <strain evidence="4">VaMs.102 / ATCC MYA-4576 / FGSC 10136</strain>
    </source>
</reference>
<feature type="chain" id="PRO_5003000596" description="Peptidase A1 domain-containing protein" evidence="1">
    <location>
        <begin position="21"/>
        <end position="221"/>
    </location>
</feature>
<name>C9S711_VERA1</name>
<feature type="domain" description="Peptidase A1" evidence="2">
    <location>
        <begin position="41"/>
        <end position="221"/>
    </location>
</feature>
<gene>
    <name evidence="3" type="ORF">VDBG_00730</name>
</gene>
<dbReference type="EMBL" id="DS985214">
    <property type="protein sequence ID" value="EEY14622.1"/>
    <property type="molecule type" value="Genomic_DNA"/>
</dbReference>
<feature type="signal peptide" evidence="1">
    <location>
        <begin position="1"/>
        <end position="20"/>
    </location>
</feature>
<dbReference type="OrthoDB" id="5233646at2759"/>
<evidence type="ECO:0000259" key="2">
    <source>
        <dbReference type="PROSITE" id="PS51767"/>
    </source>
</evidence>
<dbReference type="Pfam" id="PF00026">
    <property type="entry name" value="Asp"/>
    <property type="match status" value="1"/>
</dbReference>
<dbReference type="PROSITE" id="PS51767">
    <property type="entry name" value="PEPTIDASE_A1"/>
    <property type="match status" value="1"/>
</dbReference>
<dbReference type="GeneID" id="9530621"/>
<dbReference type="SUPFAM" id="SSF50630">
    <property type="entry name" value="Acid proteases"/>
    <property type="match status" value="1"/>
</dbReference>
<keyword evidence="1" id="KW-0732">Signal</keyword>
<dbReference type="STRING" id="526221.C9S711"/>
<dbReference type="Proteomes" id="UP000008698">
    <property type="component" value="Unassembled WGS sequence"/>
</dbReference>
<dbReference type="OMA" id="GRRNACE"/>
<keyword evidence="4" id="KW-1185">Reference proteome</keyword>
<sequence length="221" mass="23688">MLRYHVPVLVVLHAIAASAAGPSALALTPSTEWYGIDGNWSTLSFQVGNPGESVNVLVSTSLSEFWVVQSGGCYNREPLCANARGNVFDPAGSSSWDALGGWQLGLDYLQNEGNGDYGLDTVVGKTLNGDRMLMDRTIVAAINTTDYYTGYIGLGINQGRFGDQVAESPLTQAVKEYGLVPSYSYGYTAGASYSKLKTGRRNACELTLTFSQWEAAACRVL</sequence>